<organism evidence="1 2">
    <name type="scientific">Hyalomma asiaticum</name>
    <name type="common">Tick</name>
    <dbReference type="NCBI Taxonomy" id="266040"/>
    <lineage>
        <taxon>Eukaryota</taxon>
        <taxon>Metazoa</taxon>
        <taxon>Ecdysozoa</taxon>
        <taxon>Arthropoda</taxon>
        <taxon>Chelicerata</taxon>
        <taxon>Arachnida</taxon>
        <taxon>Acari</taxon>
        <taxon>Parasitiformes</taxon>
        <taxon>Ixodida</taxon>
        <taxon>Ixodoidea</taxon>
        <taxon>Ixodidae</taxon>
        <taxon>Hyalomminae</taxon>
        <taxon>Hyalomma</taxon>
    </lineage>
</organism>
<dbReference type="EMBL" id="CM023487">
    <property type="protein sequence ID" value="KAH6925595.1"/>
    <property type="molecule type" value="Genomic_DNA"/>
</dbReference>
<reference evidence="1" key="1">
    <citation type="submission" date="2020-05" db="EMBL/GenBank/DDBJ databases">
        <title>Large-scale comparative analyses of tick genomes elucidate their genetic diversity and vector capacities.</title>
        <authorList>
            <person name="Jia N."/>
            <person name="Wang J."/>
            <person name="Shi W."/>
            <person name="Du L."/>
            <person name="Sun Y."/>
            <person name="Zhan W."/>
            <person name="Jiang J."/>
            <person name="Wang Q."/>
            <person name="Zhang B."/>
            <person name="Ji P."/>
            <person name="Sakyi L.B."/>
            <person name="Cui X."/>
            <person name="Yuan T."/>
            <person name="Jiang B."/>
            <person name="Yang W."/>
            <person name="Lam T.T.-Y."/>
            <person name="Chang Q."/>
            <person name="Ding S."/>
            <person name="Wang X."/>
            <person name="Zhu J."/>
            <person name="Ruan X."/>
            <person name="Zhao L."/>
            <person name="Wei J."/>
            <person name="Que T."/>
            <person name="Du C."/>
            <person name="Cheng J."/>
            <person name="Dai P."/>
            <person name="Han X."/>
            <person name="Huang E."/>
            <person name="Gao Y."/>
            <person name="Liu J."/>
            <person name="Shao H."/>
            <person name="Ye R."/>
            <person name="Li L."/>
            <person name="Wei W."/>
            <person name="Wang X."/>
            <person name="Wang C."/>
            <person name="Yang T."/>
            <person name="Huo Q."/>
            <person name="Li W."/>
            <person name="Guo W."/>
            <person name="Chen H."/>
            <person name="Zhou L."/>
            <person name="Ni X."/>
            <person name="Tian J."/>
            <person name="Zhou Y."/>
            <person name="Sheng Y."/>
            <person name="Liu T."/>
            <person name="Pan Y."/>
            <person name="Xia L."/>
            <person name="Li J."/>
            <person name="Zhao F."/>
            <person name="Cao W."/>
        </authorList>
    </citation>
    <scope>NUCLEOTIDE SEQUENCE</scope>
    <source>
        <strain evidence="1">Hyas-2018</strain>
    </source>
</reference>
<keyword evidence="2" id="KW-1185">Reference proteome</keyword>
<gene>
    <name evidence="1" type="ORF">HPB50_007897</name>
</gene>
<proteinExistence type="predicted"/>
<name>A0ACB7RTS4_HYAAI</name>
<evidence type="ECO:0000313" key="2">
    <source>
        <dbReference type="Proteomes" id="UP000821845"/>
    </source>
</evidence>
<dbReference type="Proteomes" id="UP000821845">
    <property type="component" value="Chromosome 7"/>
</dbReference>
<protein>
    <submittedName>
        <fullName evidence="1">Uncharacterized protein</fullName>
    </submittedName>
</protein>
<comment type="caution">
    <text evidence="1">The sequence shown here is derived from an EMBL/GenBank/DDBJ whole genome shotgun (WGS) entry which is preliminary data.</text>
</comment>
<evidence type="ECO:0000313" key="1">
    <source>
        <dbReference type="EMBL" id="KAH6925595.1"/>
    </source>
</evidence>
<accession>A0ACB7RTS4</accession>
<sequence length="93" mass="10258">MRRWPQLFCKTMRAVYPIITESYAAPSPKFLDDMTSSHCASSTTTSPTADTRNLKDDIDNWVATANALEAGEACTDQQKLWMAVDSLRNGAVA</sequence>